<dbReference type="EMBL" id="MHQN01000012">
    <property type="protein sequence ID" value="OHA03794.1"/>
    <property type="molecule type" value="Genomic_DNA"/>
</dbReference>
<name>A0A1G2KX59_9BACT</name>
<dbReference type="InterPro" id="IPR058596">
    <property type="entry name" value="TraC-like_dom"/>
</dbReference>
<comment type="caution">
    <text evidence="2">The sequence shown here is derived from an EMBL/GenBank/DDBJ whole genome shotgun (WGS) entry which is preliminary data.</text>
</comment>
<accession>A0A1G2KX59</accession>
<feature type="domain" description="TraC-like" evidence="1">
    <location>
        <begin position="19"/>
        <end position="196"/>
    </location>
</feature>
<proteinExistence type="predicted"/>
<organism evidence="2 3">
    <name type="scientific">Candidatus Sungbacteria bacterium RIFCSPHIGHO2_02_FULL_53_17</name>
    <dbReference type="NCBI Taxonomy" id="1802275"/>
    <lineage>
        <taxon>Bacteria</taxon>
        <taxon>Candidatus Sungiibacteriota</taxon>
    </lineage>
</organism>
<dbReference type="Proteomes" id="UP000177177">
    <property type="component" value="Unassembled WGS sequence"/>
</dbReference>
<sequence>MPTSASAQQFLAVDAIREDVIVLKDGSLRVVLMCSSFNFALKSSDEQDAVIFQYQNFLNALDFPLQFVVHSRRLNIEPYLESLAERQREEESELLRIQISEYIEFIKTFVAATNIMSKTFYVVVPFTPVSLRKQGIASKTLALFGIGRTDEAMDARIFEERKRQLWQRAGTVVEGLQRFGIRSVPLNTEELIELFYGLYNPTEFEKIVAPTES</sequence>
<reference evidence="2 3" key="1">
    <citation type="journal article" date="2016" name="Nat. Commun.">
        <title>Thousands of microbial genomes shed light on interconnected biogeochemical processes in an aquifer system.</title>
        <authorList>
            <person name="Anantharaman K."/>
            <person name="Brown C.T."/>
            <person name="Hug L.A."/>
            <person name="Sharon I."/>
            <person name="Castelle C.J."/>
            <person name="Probst A.J."/>
            <person name="Thomas B.C."/>
            <person name="Singh A."/>
            <person name="Wilkins M.J."/>
            <person name="Karaoz U."/>
            <person name="Brodie E.L."/>
            <person name="Williams K.H."/>
            <person name="Hubbard S.S."/>
            <person name="Banfield J.F."/>
        </authorList>
    </citation>
    <scope>NUCLEOTIDE SEQUENCE [LARGE SCALE GENOMIC DNA]</scope>
</reference>
<dbReference type="AlphaFoldDB" id="A0A1G2KX59"/>
<protein>
    <recommendedName>
        <fullName evidence="1">TraC-like domain-containing protein</fullName>
    </recommendedName>
</protein>
<evidence type="ECO:0000313" key="2">
    <source>
        <dbReference type="EMBL" id="OHA03794.1"/>
    </source>
</evidence>
<evidence type="ECO:0000313" key="3">
    <source>
        <dbReference type="Proteomes" id="UP000177177"/>
    </source>
</evidence>
<evidence type="ECO:0000259" key="1">
    <source>
        <dbReference type="Pfam" id="PF26593"/>
    </source>
</evidence>
<gene>
    <name evidence="2" type="ORF">A3C92_03935</name>
</gene>
<dbReference type="Pfam" id="PF26593">
    <property type="entry name" value="TraC-like"/>
    <property type="match status" value="1"/>
</dbReference>